<dbReference type="Proteomes" id="UP000204221">
    <property type="component" value="Chromosome"/>
</dbReference>
<name>A0A221W746_9PSEU</name>
<dbReference type="InterPro" id="IPR036894">
    <property type="entry name" value="YbaB-like_sf"/>
</dbReference>
<accession>A0A221W746</accession>
<dbReference type="AlphaFoldDB" id="A0A221W746"/>
<dbReference type="EMBL" id="CP022521">
    <property type="protein sequence ID" value="ASO21503.1"/>
    <property type="molecule type" value="Genomic_DNA"/>
</dbReference>
<dbReference type="Pfam" id="PF02575">
    <property type="entry name" value="YbaB_DNA_bd"/>
    <property type="match status" value="1"/>
</dbReference>
<evidence type="ECO:0000313" key="2">
    <source>
        <dbReference type="Proteomes" id="UP000204221"/>
    </source>
</evidence>
<keyword evidence="2" id="KW-1185">Reference proteome</keyword>
<dbReference type="RefSeq" id="WP_157736921.1">
    <property type="nucleotide sequence ID" value="NZ_CP022521.1"/>
</dbReference>
<dbReference type="SUPFAM" id="SSF82607">
    <property type="entry name" value="YbaB-like"/>
    <property type="match status" value="1"/>
</dbReference>
<sequence>MNTAADSGQIAEQLRRRQDRIRELELIARDQRHDSATPDRQVGATVDGTGRLVDLTISDAALRTPHPGRLGDHLVHVIREARRAAAETTRTQLATILPGFHAAEGGR</sequence>
<organism evidence="1 2">
    <name type="scientific">Actinoalloteichus hoggarensis</name>
    <dbReference type="NCBI Taxonomy" id="1470176"/>
    <lineage>
        <taxon>Bacteria</taxon>
        <taxon>Bacillati</taxon>
        <taxon>Actinomycetota</taxon>
        <taxon>Actinomycetes</taxon>
        <taxon>Pseudonocardiales</taxon>
        <taxon>Pseudonocardiaceae</taxon>
        <taxon>Actinoalloteichus</taxon>
    </lineage>
</organism>
<evidence type="ECO:0000313" key="1">
    <source>
        <dbReference type="EMBL" id="ASO21503.1"/>
    </source>
</evidence>
<dbReference type="Gene3D" id="3.30.1310.10">
    <property type="entry name" value="Nucleoid-associated protein YbaB-like domain"/>
    <property type="match status" value="1"/>
</dbReference>
<protein>
    <submittedName>
        <fullName evidence="1">Uncharacterized protein</fullName>
    </submittedName>
</protein>
<reference evidence="1 2" key="1">
    <citation type="submission" date="2017-07" db="EMBL/GenBank/DDBJ databases">
        <title>Complete genome sequence of Actinoalloteichus hoggarensis DSM 45943, type strain of Actinoalloteichus hoggarensis.</title>
        <authorList>
            <person name="Ruckert C."/>
            <person name="Nouioui I."/>
            <person name="Willmese J."/>
            <person name="van Wezel G."/>
            <person name="Klenk H.-P."/>
            <person name="Kalinowski J."/>
            <person name="Zotchev S.B."/>
        </authorList>
    </citation>
    <scope>NUCLEOTIDE SEQUENCE [LARGE SCALE GENOMIC DNA]</scope>
    <source>
        <strain evidence="1 2">DSM 45943</strain>
    </source>
</reference>
<dbReference type="OrthoDB" id="3638497at2"/>
<gene>
    <name evidence="1" type="ORF">AHOG_19405</name>
</gene>
<dbReference type="InterPro" id="IPR004401">
    <property type="entry name" value="YbaB/EbfC"/>
</dbReference>
<dbReference type="GO" id="GO:0003677">
    <property type="term" value="F:DNA binding"/>
    <property type="evidence" value="ECO:0007669"/>
    <property type="project" value="InterPro"/>
</dbReference>
<dbReference type="KEGG" id="ahg:AHOG_19405"/>
<proteinExistence type="predicted"/>